<protein>
    <submittedName>
        <fullName evidence="1">Transmembrane protein 117</fullName>
    </submittedName>
</protein>
<evidence type="ECO:0000313" key="2">
    <source>
        <dbReference type="Proteomes" id="UP000675881"/>
    </source>
</evidence>
<accession>A0A7R8CYJ9</accession>
<name>A0A7R8CYJ9_LEPSM</name>
<proteinExistence type="predicted"/>
<dbReference type="Proteomes" id="UP000675881">
    <property type="component" value="Chromosome 6"/>
</dbReference>
<keyword evidence="1" id="KW-0472">Membrane</keyword>
<evidence type="ECO:0000313" key="1">
    <source>
        <dbReference type="EMBL" id="CAF2969843.1"/>
    </source>
</evidence>
<dbReference type="PANTHER" id="PTHR31226:SF1">
    <property type="entry name" value="TRANSMEMBRANE PROTEIN 117"/>
    <property type="match status" value="1"/>
</dbReference>
<dbReference type="AlphaFoldDB" id="A0A7R8CYJ9"/>
<dbReference type="OrthoDB" id="419441at2759"/>
<keyword evidence="1" id="KW-0812">Transmembrane</keyword>
<dbReference type="Pfam" id="PF15113">
    <property type="entry name" value="TMEM117"/>
    <property type="match status" value="1"/>
</dbReference>
<sequence length="493" mass="56701">MMVGMRLVERDSGIKEEDDLALNGEEEEEAPFGLLTTSLNKQDQSFCTKYKLERGSLSAFKREAKSLRIGRDLSDVKRQENVICVWKNKGHGQFLSAASKQGIALCKMESEIPVVGHVFSFIFTKYPPDWRWRFLKVAMWMVAILCGMVVGKTIIHGIILRRCFRLKMFRADQGSWMAQFLTIIISLFLFSHAYNVILVLTFPASKQLVIDSKMGVSSSNVMKAAACGTWIGDLTTALIVTDMMLQDNLYPTWATKFRKVWRSHNALRIALFWGGSFLVTSIVIMIIATDWITWDRLNRDFVATTELSRAFLASFILVMDLMILMQDWDFPHFTNTLDVNLPGFHKHEVLFQAVEIQISGKWFNYGIIFLVIIFDLNMWKNQIFYYPERYGQYTAVDCRVYTVTNTTILAAGDKSLWTYEARSQINSHTQLPYMDDDLYMNSRYMGYSMAIKAFAFIPCVLGFILFFALIGVYGRIKRENIPTQPKIVEDVDV</sequence>
<reference evidence="1" key="1">
    <citation type="submission" date="2021-02" db="EMBL/GenBank/DDBJ databases">
        <authorList>
            <person name="Bekaert M."/>
        </authorList>
    </citation>
    <scope>NUCLEOTIDE SEQUENCE</scope>
    <source>
        <strain evidence="1">IoA-00</strain>
    </source>
</reference>
<dbReference type="EMBL" id="HG994585">
    <property type="protein sequence ID" value="CAF2969843.1"/>
    <property type="molecule type" value="Genomic_DNA"/>
</dbReference>
<keyword evidence="2" id="KW-1185">Reference proteome</keyword>
<dbReference type="InterPro" id="IPR029370">
    <property type="entry name" value="TMEM117"/>
</dbReference>
<gene>
    <name evidence="1" type="ORF">LSAA_11979</name>
</gene>
<dbReference type="PANTHER" id="PTHR31226">
    <property type="entry name" value="TRANSMEMBRANE PROTEIN 117"/>
    <property type="match status" value="1"/>
</dbReference>
<organism evidence="1 2">
    <name type="scientific">Lepeophtheirus salmonis</name>
    <name type="common">Salmon louse</name>
    <name type="synonym">Caligus salmonis</name>
    <dbReference type="NCBI Taxonomy" id="72036"/>
    <lineage>
        <taxon>Eukaryota</taxon>
        <taxon>Metazoa</taxon>
        <taxon>Ecdysozoa</taxon>
        <taxon>Arthropoda</taxon>
        <taxon>Crustacea</taxon>
        <taxon>Multicrustacea</taxon>
        <taxon>Hexanauplia</taxon>
        <taxon>Copepoda</taxon>
        <taxon>Siphonostomatoida</taxon>
        <taxon>Caligidae</taxon>
        <taxon>Lepeophtheirus</taxon>
    </lineage>
</organism>
<dbReference type="GO" id="GO:0070059">
    <property type="term" value="P:intrinsic apoptotic signaling pathway in response to endoplasmic reticulum stress"/>
    <property type="evidence" value="ECO:0007669"/>
    <property type="project" value="TreeGrafter"/>
</dbReference>